<keyword evidence="2" id="KW-1185">Reference proteome</keyword>
<evidence type="ECO:0008006" key="3">
    <source>
        <dbReference type="Google" id="ProtNLM"/>
    </source>
</evidence>
<dbReference type="Proteomes" id="UP001169066">
    <property type="component" value="Unassembled WGS sequence"/>
</dbReference>
<dbReference type="InterPro" id="IPR023614">
    <property type="entry name" value="Porin_dom_sf"/>
</dbReference>
<proteinExistence type="predicted"/>
<reference evidence="1" key="1">
    <citation type="submission" date="2023-01" db="EMBL/GenBank/DDBJ databases">
        <title>Sulfurovum sp. XTW-4 genome assembly.</title>
        <authorList>
            <person name="Wang J."/>
        </authorList>
    </citation>
    <scope>NUCLEOTIDE SEQUENCE</scope>
    <source>
        <strain evidence="1">XTW-4</strain>
    </source>
</reference>
<evidence type="ECO:0000313" key="1">
    <source>
        <dbReference type="EMBL" id="MDM5264195.1"/>
    </source>
</evidence>
<accession>A0ABT7QSY4</accession>
<name>A0ABT7QSY4_9BACT</name>
<comment type="caution">
    <text evidence="1">The sequence shown here is derived from an EMBL/GenBank/DDBJ whole genome shotgun (WGS) entry which is preliminary data.</text>
</comment>
<dbReference type="Gene3D" id="2.40.160.10">
    <property type="entry name" value="Porin"/>
    <property type="match status" value="1"/>
</dbReference>
<evidence type="ECO:0000313" key="2">
    <source>
        <dbReference type="Proteomes" id="UP001169066"/>
    </source>
</evidence>
<dbReference type="EMBL" id="JAQIBC010000005">
    <property type="protein sequence ID" value="MDM5264195.1"/>
    <property type="molecule type" value="Genomic_DNA"/>
</dbReference>
<gene>
    <name evidence="1" type="ORF">PF327_08315</name>
</gene>
<sequence length="425" mass="47616">MKKIVLTSMLCAGLAYGDIAQLLDEEKRTFDSSKYIPDISLITDVSYVNRSINDDELSHLGLPGIAHGLYAEHAHGGSNEATYNANQGFNFNYAELILSSSVDPFFSMDATFHFSQEGVEVEEAYFTSTALGNGLRLRGGKLLSNFGYINAQHHHYWDFGDMPLVYESFLGTHGINELGVQVQWTAPTPFYLMAGLEVLQGENEQMFGNGSVELENVWTSVGEDHIEGTDAPSLYVGYVKSSFDIGDTTIFGGLSYAQGDSLIDHSEDEGDEAHVFKGDGKLYGADLVVLHAFDSYRSFKWQTEWLNRELDGVQYTPTASADINKEQSGLYSQLIYTHDKNWRMGVRYDTIYQNDITKDGVDMNEVDDFNKYSAMVEYHTSEFARFRLQYNRNEAMYDEAGLRQNLDTIMLQANIAIGAHAAHAF</sequence>
<organism evidence="1 2">
    <name type="scientific">Sulfurovum xiamenensis</name>
    <dbReference type="NCBI Taxonomy" id="3019066"/>
    <lineage>
        <taxon>Bacteria</taxon>
        <taxon>Pseudomonadati</taxon>
        <taxon>Campylobacterota</taxon>
        <taxon>Epsilonproteobacteria</taxon>
        <taxon>Campylobacterales</taxon>
        <taxon>Sulfurovaceae</taxon>
        <taxon>Sulfurovum</taxon>
    </lineage>
</organism>
<dbReference type="SUPFAM" id="SSF56935">
    <property type="entry name" value="Porins"/>
    <property type="match status" value="1"/>
</dbReference>
<dbReference type="RefSeq" id="WP_008245224.1">
    <property type="nucleotide sequence ID" value="NZ_JAQIBC010000005.1"/>
</dbReference>
<protein>
    <recommendedName>
        <fullName evidence="3">Zinc-regulated TonB-dependent outer membrane receptor</fullName>
    </recommendedName>
</protein>